<dbReference type="AlphaFoldDB" id="A0A6G0JZ22"/>
<feature type="compositionally biased region" description="Acidic residues" evidence="1">
    <location>
        <begin position="8"/>
        <end position="21"/>
    </location>
</feature>
<feature type="region of interest" description="Disordered" evidence="1">
    <location>
        <begin position="73"/>
        <end position="100"/>
    </location>
</feature>
<evidence type="ECO:0000313" key="2">
    <source>
        <dbReference type="EMBL" id="KAE9071214.1"/>
    </source>
</evidence>
<sequence length="147" mass="16238">MHHFVNEQESEEEKDDEEGNVQEETTASRRDQEDGSRQGWRSHSGVKRKGQTSVADGILAVSDSLADIAAAFKSTRTQENHEDSSLRPDERSQVMQSLQDLTQSVRAQTEMLTQLVRLVSGGASLSQDGSSAVRHQPDGEEETQISL</sequence>
<evidence type="ECO:0000256" key="1">
    <source>
        <dbReference type="SAM" id="MobiDB-lite"/>
    </source>
</evidence>
<feature type="region of interest" description="Disordered" evidence="1">
    <location>
        <begin position="123"/>
        <end position="147"/>
    </location>
</feature>
<feature type="compositionally biased region" description="Basic and acidic residues" evidence="1">
    <location>
        <begin position="26"/>
        <end position="36"/>
    </location>
</feature>
<name>A0A6G0JZ22_9STRA</name>
<feature type="compositionally biased region" description="Basic and acidic residues" evidence="1">
    <location>
        <begin position="76"/>
        <end position="92"/>
    </location>
</feature>
<dbReference type="EMBL" id="QXFX01003101">
    <property type="protein sequence ID" value="KAE9071214.1"/>
    <property type="molecule type" value="Genomic_DNA"/>
</dbReference>
<organism evidence="2 3">
    <name type="scientific">Phytophthora fragariae</name>
    <dbReference type="NCBI Taxonomy" id="53985"/>
    <lineage>
        <taxon>Eukaryota</taxon>
        <taxon>Sar</taxon>
        <taxon>Stramenopiles</taxon>
        <taxon>Oomycota</taxon>
        <taxon>Peronosporomycetes</taxon>
        <taxon>Peronosporales</taxon>
        <taxon>Peronosporaceae</taxon>
        <taxon>Phytophthora</taxon>
    </lineage>
</organism>
<dbReference type="Proteomes" id="UP000488956">
    <property type="component" value="Unassembled WGS sequence"/>
</dbReference>
<evidence type="ECO:0000313" key="3">
    <source>
        <dbReference type="Proteomes" id="UP000488956"/>
    </source>
</evidence>
<gene>
    <name evidence="2" type="ORF">PF010_g25960</name>
</gene>
<comment type="caution">
    <text evidence="2">The sequence shown here is derived from an EMBL/GenBank/DDBJ whole genome shotgun (WGS) entry which is preliminary data.</text>
</comment>
<accession>A0A6G0JZ22</accession>
<feature type="region of interest" description="Disordered" evidence="1">
    <location>
        <begin position="1"/>
        <end position="54"/>
    </location>
</feature>
<proteinExistence type="predicted"/>
<reference evidence="2 3" key="1">
    <citation type="submission" date="2018-09" db="EMBL/GenBank/DDBJ databases">
        <title>Genomic investigation of the strawberry pathogen Phytophthora fragariae indicates pathogenicity is determined by transcriptional variation in three key races.</title>
        <authorList>
            <person name="Adams T.M."/>
            <person name="Armitage A.D."/>
            <person name="Sobczyk M.K."/>
            <person name="Bates H.J."/>
            <person name="Dunwell J.M."/>
            <person name="Nellist C.F."/>
            <person name="Harrison R.J."/>
        </authorList>
    </citation>
    <scope>NUCLEOTIDE SEQUENCE [LARGE SCALE GENOMIC DNA]</scope>
    <source>
        <strain evidence="2 3">ONT-3</strain>
    </source>
</reference>
<protein>
    <submittedName>
        <fullName evidence="2">Uncharacterized protein</fullName>
    </submittedName>
</protein>